<keyword evidence="1" id="KW-0472">Membrane</keyword>
<dbReference type="RefSeq" id="WP_275548342.1">
    <property type="nucleotide sequence ID" value="NZ_HG992338.1"/>
</dbReference>
<feature type="transmembrane region" description="Helical" evidence="1">
    <location>
        <begin position="12"/>
        <end position="30"/>
    </location>
</feature>
<feature type="transmembrane region" description="Helical" evidence="1">
    <location>
        <begin position="45"/>
        <end position="68"/>
    </location>
</feature>
<sequence>MNPERNVQRDVVVAAILSFGLGGLFCYVATSSPLQFFAKFTPTDWAAWVQAVGSVAAICVAILVPVALHHSAQMRSERAELLERQSVKYALLDQVTELEALFRLVKENVSGRQGKKCALPRPGLYELRSAALVAMPRAFLLEDQGKSIHATFLFARRVLYAIGNAHDLRRLNEDLDTETYDQLLKDASWGKNAAHEALKVLDMPLRSN</sequence>
<reference evidence="2 3" key="1">
    <citation type="submission" date="2021-02" db="EMBL/GenBank/DDBJ databases">
        <authorList>
            <person name="Pothier F. J."/>
        </authorList>
    </citation>
    <scope>NUCLEOTIDE SEQUENCE [LARGE SCALE GENOMIC DNA]</scope>
    <source>
        <strain evidence="2 3">301</strain>
    </source>
</reference>
<evidence type="ECO:0000313" key="3">
    <source>
        <dbReference type="Proteomes" id="UP000835287"/>
    </source>
</evidence>
<keyword evidence="1" id="KW-1133">Transmembrane helix</keyword>
<accession>A0ABM8R262</accession>
<protein>
    <recommendedName>
        <fullName evidence="4">DUF4760 domain-containing protein</fullName>
    </recommendedName>
</protein>
<evidence type="ECO:0000256" key="1">
    <source>
        <dbReference type="SAM" id="Phobius"/>
    </source>
</evidence>
<name>A0ABM8R262_9XANT</name>
<keyword evidence="1" id="KW-0812">Transmembrane</keyword>
<proteinExistence type="predicted"/>
<organism evidence="2 3">
    <name type="scientific">Xanthomonas arboricola pv. corylina</name>
    <dbReference type="NCBI Taxonomy" id="487821"/>
    <lineage>
        <taxon>Bacteria</taxon>
        <taxon>Pseudomonadati</taxon>
        <taxon>Pseudomonadota</taxon>
        <taxon>Gammaproteobacteria</taxon>
        <taxon>Lysobacterales</taxon>
        <taxon>Lysobacteraceae</taxon>
        <taxon>Xanthomonas</taxon>
    </lineage>
</organism>
<gene>
    <name evidence="2" type="ORF">XAC301_11250</name>
</gene>
<evidence type="ECO:0000313" key="2">
    <source>
        <dbReference type="EMBL" id="CAE6728764.1"/>
    </source>
</evidence>
<dbReference type="EMBL" id="HG992338">
    <property type="protein sequence ID" value="CAE6728781.1"/>
    <property type="molecule type" value="Genomic_DNA"/>
</dbReference>
<keyword evidence="3" id="KW-1185">Reference proteome</keyword>
<evidence type="ECO:0008006" key="4">
    <source>
        <dbReference type="Google" id="ProtNLM"/>
    </source>
</evidence>
<dbReference type="Proteomes" id="UP000835287">
    <property type="component" value="Chromosome"/>
</dbReference>
<dbReference type="EMBL" id="HG992338">
    <property type="protein sequence ID" value="CAE6728764.1"/>
    <property type="molecule type" value="Genomic_DNA"/>
</dbReference>